<sequence length="87" mass="9662">MLYELSIHEVIALQSACAVVQARMAENAESSERCANSQHLPKAERDSAARVAKWYQERADAFKAVSKALDEGRELTTLAQAKEALER</sequence>
<dbReference type="EMBL" id="BK016098">
    <property type="protein sequence ID" value="DAF94889.1"/>
    <property type="molecule type" value="Genomic_DNA"/>
</dbReference>
<evidence type="ECO:0000313" key="1">
    <source>
        <dbReference type="EMBL" id="DAF94889.1"/>
    </source>
</evidence>
<accession>A0A8S5UK64</accession>
<protein>
    <submittedName>
        <fullName evidence="1">Uncharacterized protein</fullName>
    </submittedName>
</protein>
<name>A0A8S5UK64_9CAUD</name>
<reference evidence="1" key="1">
    <citation type="journal article" date="2021" name="Proc. Natl. Acad. Sci. U.S.A.">
        <title>A Catalog of Tens of Thousands of Viruses from Human Metagenomes Reveals Hidden Associations with Chronic Diseases.</title>
        <authorList>
            <person name="Tisza M.J."/>
            <person name="Buck C.B."/>
        </authorList>
    </citation>
    <scope>NUCLEOTIDE SEQUENCE</scope>
    <source>
        <strain evidence="1">CtkHJ36</strain>
    </source>
</reference>
<organism evidence="1">
    <name type="scientific">Ackermannviridae sp. ctkHJ36</name>
    <dbReference type="NCBI Taxonomy" id="2825754"/>
    <lineage>
        <taxon>Viruses</taxon>
        <taxon>Duplodnaviria</taxon>
        <taxon>Heunggongvirae</taxon>
        <taxon>Uroviricota</taxon>
        <taxon>Caudoviricetes</taxon>
        <taxon>Pantevenvirales</taxon>
        <taxon>Ackermannviridae</taxon>
    </lineage>
</organism>
<proteinExistence type="predicted"/>